<feature type="region of interest" description="Disordered" evidence="3">
    <location>
        <begin position="545"/>
        <end position="696"/>
    </location>
</feature>
<feature type="region of interest" description="Disordered" evidence="3">
    <location>
        <begin position="443"/>
        <end position="524"/>
    </location>
</feature>
<evidence type="ECO:0000313" key="5">
    <source>
        <dbReference type="EMBL" id="KAK3295921.1"/>
    </source>
</evidence>
<sequence>MNYSPLSQYPTNYSNPGLHYHDLDTPGAGLMPQLYANLTKNTSIPTVNGGTLWADDVNKRFYLFAGEYYQQPPSSQFTLWSYDTIYNRWESFGSPAEDDIAAISYGAGVSVSETGDGYYYGGWKSNNTMPGWEGSPKAMTGLVKYNMDSNEWSTDPGPDSIGRAEGAMVFIPIGDGGMLVYFGGVREPSGNGTWVGQSLETIFLYDVLSSKWYTQEATGQIPPMRRRFCAGATWAPDQSSYNIYLYGGAGMPPETAGFDDIYTLSIPSFEWVKMFPADGNQTGTYPHHSLTCNVIDDAQMIVIGGTFPTSDRCDVPEQYGLHNIDLGQQNEDEAIWQIFDTNLTKYAVPAPIIDAIGGSAGGGATKTAPADGFSNPDLRVLMTRKASIATRTPTRAIPTSTNLPEQETPLSSGAIAGIAVGAAAAVAILLAATIFLIRRRRNPPHGNSGGGGTHPQTKYLSTSSHGWSGPTHTNNSAQSPTTYSPTSPYGHSPFLDQHHQHGNGYRPPPPPPAELPVSDATTWRGPDGVAYELVDAPASHLVPNLTGGTAGGGSTPTDGGYGLGVGGGSSSGGGGDAPPPPPTKMDAEGRLWVQVSSPASSSHLPHGSVGGGTGGGSPYHSGHSPVTPGSAQQYHLSQQQQQQQQGVGLWEPQELSSEPRRDVGGGVGDGGGGEGPLGEGGDGGSGRPRHLTFYHP</sequence>
<feature type="compositionally biased region" description="Polar residues" evidence="3">
    <location>
        <begin position="594"/>
        <end position="603"/>
    </location>
</feature>
<reference evidence="5" key="1">
    <citation type="journal article" date="2023" name="Mol. Phylogenet. Evol.">
        <title>Genome-scale phylogeny and comparative genomics of the fungal order Sordariales.</title>
        <authorList>
            <person name="Hensen N."/>
            <person name="Bonometti L."/>
            <person name="Westerberg I."/>
            <person name="Brannstrom I.O."/>
            <person name="Guillou S."/>
            <person name="Cros-Aarteil S."/>
            <person name="Calhoun S."/>
            <person name="Haridas S."/>
            <person name="Kuo A."/>
            <person name="Mondo S."/>
            <person name="Pangilinan J."/>
            <person name="Riley R."/>
            <person name="LaButti K."/>
            <person name="Andreopoulos B."/>
            <person name="Lipzen A."/>
            <person name="Chen C."/>
            <person name="Yan M."/>
            <person name="Daum C."/>
            <person name="Ng V."/>
            <person name="Clum A."/>
            <person name="Steindorff A."/>
            <person name="Ohm R.A."/>
            <person name="Martin F."/>
            <person name="Silar P."/>
            <person name="Natvig D.O."/>
            <person name="Lalanne C."/>
            <person name="Gautier V."/>
            <person name="Ament-Velasquez S.L."/>
            <person name="Kruys A."/>
            <person name="Hutchinson M.I."/>
            <person name="Powell A.J."/>
            <person name="Barry K."/>
            <person name="Miller A.N."/>
            <person name="Grigoriev I.V."/>
            <person name="Debuchy R."/>
            <person name="Gladieux P."/>
            <person name="Hiltunen Thoren M."/>
            <person name="Johannesson H."/>
        </authorList>
    </citation>
    <scope>NUCLEOTIDE SEQUENCE</scope>
    <source>
        <strain evidence="5">CBS 168.71</strain>
    </source>
</reference>
<feature type="transmembrane region" description="Helical" evidence="4">
    <location>
        <begin position="414"/>
        <end position="437"/>
    </location>
</feature>
<dbReference type="PANTHER" id="PTHR47435:SF4">
    <property type="entry name" value="KELCH REPEAT PROTEIN (AFU_ORTHOLOGUE AFUA_5G12780)"/>
    <property type="match status" value="1"/>
</dbReference>
<keyword evidence="4" id="KW-0812">Transmembrane</keyword>
<evidence type="ECO:0000256" key="2">
    <source>
        <dbReference type="ARBA" id="ARBA00023004"/>
    </source>
</evidence>
<evidence type="ECO:0000256" key="1">
    <source>
        <dbReference type="ARBA" id="ARBA00022737"/>
    </source>
</evidence>
<dbReference type="InterPro" id="IPR011043">
    <property type="entry name" value="Gal_Oxase/kelch_b-propeller"/>
</dbReference>
<dbReference type="SUPFAM" id="SSF50965">
    <property type="entry name" value="Galactose oxidase, central domain"/>
    <property type="match status" value="1"/>
</dbReference>
<keyword evidence="4" id="KW-1133">Transmembrane helix</keyword>
<keyword evidence="6" id="KW-1185">Reference proteome</keyword>
<dbReference type="RefSeq" id="XP_062659435.1">
    <property type="nucleotide sequence ID" value="XM_062798556.1"/>
</dbReference>
<protein>
    <recommendedName>
        <fullName evidence="7">Cell wall anchored protein</fullName>
    </recommendedName>
</protein>
<keyword evidence="1" id="KW-0677">Repeat</keyword>
<proteinExistence type="predicted"/>
<keyword evidence="4" id="KW-0472">Membrane</keyword>
<evidence type="ECO:0000256" key="3">
    <source>
        <dbReference type="SAM" id="MobiDB-lite"/>
    </source>
</evidence>
<keyword evidence="2" id="KW-0408">Iron</keyword>
<feature type="compositionally biased region" description="Polar residues" evidence="3">
    <location>
        <begin position="627"/>
        <end position="637"/>
    </location>
</feature>
<organism evidence="5 6">
    <name type="scientific">Chaetomium fimeti</name>
    <dbReference type="NCBI Taxonomy" id="1854472"/>
    <lineage>
        <taxon>Eukaryota</taxon>
        <taxon>Fungi</taxon>
        <taxon>Dikarya</taxon>
        <taxon>Ascomycota</taxon>
        <taxon>Pezizomycotina</taxon>
        <taxon>Sordariomycetes</taxon>
        <taxon>Sordariomycetidae</taxon>
        <taxon>Sordariales</taxon>
        <taxon>Chaetomiaceae</taxon>
        <taxon>Chaetomium</taxon>
    </lineage>
</organism>
<name>A0AAE0LS76_9PEZI</name>
<accession>A0AAE0LS76</accession>
<dbReference type="GO" id="GO:0019760">
    <property type="term" value="P:glucosinolate metabolic process"/>
    <property type="evidence" value="ECO:0007669"/>
    <property type="project" value="UniProtKB-ARBA"/>
</dbReference>
<dbReference type="Proteomes" id="UP001278766">
    <property type="component" value="Unassembled WGS sequence"/>
</dbReference>
<dbReference type="PANTHER" id="PTHR47435">
    <property type="entry name" value="KELCH REPEAT PROTEIN (AFU_ORTHOLOGUE AFUA_5G12780)"/>
    <property type="match status" value="1"/>
</dbReference>
<dbReference type="EMBL" id="JAUEPN010000004">
    <property type="protein sequence ID" value="KAK3295921.1"/>
    <property type="molecule type" value="Genomic_DNA"/>
</dbReference>
<feature type="compositionally biased region" description="Gly residues" evidence="3">
    <location>
        <begin position="664"/>
        <end position="686"/>
    </location>
</feature>
<gene>
    <name evidence="5" type="ORF">B0H64DRAFT_158876</name>
</gene>
<dbReference type="GeneID" id="87835504"/>
<comment type="caution">
    <text evidence="5">The sequence shown here is derived from an EMBL/GenBank/DDBJ whole genome shotgun (WGS) entry which is preliminary data.</text>
</comment>
<evidence type="ECO:0008006" key="7">
    <source>
        <dbReference type="Google" id="ProtNLM"/>
    </source>
</evidence>
<evidence type="ECO:0000256" key="4">
    <source>
        <dbReference type="SAM" id="Phobius"/>
    </source>
</evidence>
<feature type="compositionally biased region" description="Polar residues" evidence="3">
    <location>
        <begin position="454"/>
        <end position="489"/>
    </location>
</feature>
<feature type="compositionally biased region" description="Basic residues" evidence="3">
    <location>
        <begin position="687"/>
        <end position="696"/>
    </location>
</feature>
<dbReference type="AlphaFoldDB" id="A0AAE0LS76"/>
<feature type="compositionally biased region" description="Gly residues" evidence="3">
    <location>
        <begin position="548"/>
        <end position="576"/>
    </location>
</feature>
<dbReference type="InterPro" id="IPR015915">
    <property type="entry name" value="Kelch-typ_b-propeller"/>
</dbReference>
<evidence type="ECO:0000313" key="6">
    <source>
        <dbReference type="Proteomes" id="UP001278766"/>
    </source>
</evidence>
<reference evidence="5" key="2">
    <citation type="submission" date="2023-06" db="EMBL/GenBank/DDBJ databases">
        <authorList>
            <consortium name="Lawrence Berkeley National Laboratory"/>
            <person name="Haridas S."/>
            <person name="Hensen N."/>
            <person name="Bonometti L."/>
            <person name="Westerberg I."/>
            <person name="Brannstrom I.O."/>
            <person name="Guillou S."/>
            <person name="Cros-Aarteil S."/>
            <person name="Calhoun S."/>
            <person name="Kuo A."/>
            <person name="Mondo S."/>
            <person name="Pangilinan J."/>
            <person name="Riley R."/>
            <person name="Labutti K."/>
            <person name="Andreopoulos B."/>
            <person name="Lipzen A."/>
            <person name="Chen C."/>
            <person name="Yanf M."/>
            <person name="Daum C."/>
            <person name="Ng V."/>
            <person name="Clum A."/>
            <person name="Steindorff A."/>
            <person name="Ohm R."/>
            <person name="Martin F."/>
            <person name="Silar P."/>
            <person name="Natvig D."/>
            <person name="Lalanne C."/>
            <person name="Gautier V."/>
            <person name="Ament-Velasquez S.L."/>
            <person name="Kruys A."/>
            <person name="Hutchinson M.I."/>
            <person name="Powell A.J."/>
            <person name="Barry K."/>
            <person name="Miller A.N."/>
            <person name="Grigoriev I.V."/>
            <person name="Debuchy R."/>
            <person name="Gladieux P."/>
            <person name="Thoren M.H."/>
            <person name="Johannesson H."/>
        </authorList>
    </citation>
    <scope>NUCLEOTIDE SEQUENCE</scope>
    <source>
        <strain evidence="5">CBS 168.71</strain>
    </source>
</reference>
<dbReference type="Gene3D" id="2.120.10.80">
    <property type="entry name" value="Kelch-type beta propeller"/>
    <property type="match status" value="1"/>
</dbReference>
<feature type="compositionally biased region" description="Gly residues" evidence="3">
    <location>
        <begin position="608"/>
        <end position="617"/>
    </location>
</feature>